<dbReference type="PIRSF" id="PIRSF001357">
    <property type="entry name" value="DeoC"/>
    <property type="match status" value="1"/>
</dbReference>
<dbReference type="InterPro" id="IPR002915">
    <property type="entry name" value="DeoC/FbaB/LacD_aldolase"/>
</dbReference>
<keyword evidence="5" id="KW-1185">Reference proteome</keyword>
<evidence type="ECO:0000256" key="3">
    <source>
        <dbReference type="NCBIfam" id="TIGR00126"/>
    </source>
</evidence>
<gene>
    <name evidence="4" type="primary">deoC</name>
    <name evidence="4" type="ORF">INP52_00865</name>
</gene>
<dbReference type="Gene3D" id="3.20.20.70">
    <property type="entry name" value="Aldolase class I"/>
    <property type="match status" value="1"/>
</dbReference>
<keyword evidence="4" id="KW-0456">Lyase</keyword>
<dbReference type="NCBIfam" id="TIGR00126">
    <property type="entry name" value="deoC"/>
    <property type="match status" value="1"/>
</dbReference>
<dbReference type="KEGG" id="tio:INP52_00865"/>
<dbReference type="EMBL" id="CP063767">
    <property type="protein sequence ID" value="QOY60803.1"/>
    <property type="molecule type" value="Genomic_DNA"/>
</dbReference>
<evidence type="ECO:0000256" key="1">
    <source>
        <dbReference type="ARBA" id="ARBA00022490"/>
    </source>
</evidence>
<dbReference type="SUPFAM" id="SSF51569">
    <property type="entry name" value="Aldolase"/>
    <property type="match status" value="1"/>
</dbReference>
<dbReference type="AlphaFoldDB" id="A0A7S7MAF3"/>
<dbReference type="Proteomes" id="UP000593735">
    <property type="component" value="Chromosome"/>
</dbReference>
<dbReference type="GO" id="GO:0009264">
    <property type="term" value="P:deoxyribonucleotide catabolic process"/>
    <property type="evidence" value="ECO:0007669"/>
    <property type="project" value="UniProtKB-UniRule"/>
</dbReference>
<proteinExistence type="predicted"/>
<keyword evidence="1" id="KW-0963">Cytoplasm</keyword>
<dbReference type="RefSeq" id="WP_194371580.1">
    <property type="nucleotide sequence ID" value="NZ_CP063767.1"/>
</dbReference>
<evidence type="ECO:0000256" key="2">
    <source>
        <dbReference type="ARBA" id="ARBA00023270"/>
    </source>
</evidence>
<evidence type="ECO:0000313" key="4">
    <source>
        <dbReference type="EMBL" id="QOY60803.1"/>
    </source>
</evidence>
<keyword evidence="2" id="KW-0704">Schiff base</keyword>
<dbReference type="PANTHER" id="PTHR10889:SF1">
    <property type="entry name" value="DEOXYRIBOSE-PHOSPHATE ALDOLASE"/>
    <property type="match status" value="1"/>
</dbReference>
<reference evidence="4 5" key="1">
    <citation type="submission" date="2020-10" db="EMBL/GenBank/DDBJ databases">
        <title>Olsenella immobilis sp.nov., isolated from the mud in a fermentation cellar used for the production of Chinese strong-flavoured liquor.</title>
        <authorList>
            <person name="Lu L."/>
        </authorList>
    </citation>
    <scope>NUCLEOTIDE SEQUENCE [LARGE SCALE GENOMIC DNA]</scope>
    <source>
        <strain evidence="4 5">LZLJ-2</strain>
    </source>
</reference>
<dbReference type="SMART" id="SM01133">
    <property type="entry name" value="DeoC"/>
    <property type="match status" value="1"/>
</dbReference>
<name>A0A7S7MAF3_9ACTN</name>
<dbReference type="GO" id="GO:0005737">
    <property type="term" value="C:cytoplasm"/>
    <property type="evidence" value="ECO:0007669"/>
    <property type="project" value="InterPro"/>
</dbReference>
<sequence>MKPTKKAAEMCERELAAYIDQSVLKPEFTVEEIKKYSQEGIDFGCKTICINPSSLDIVAPMVKGTVTGLCVVCDFPFGLATTEAKALLAEKYCSEYEIEDLDIVANYGRLRSGDLDYVVSDLAPTVEACHAHGVNVKVIIETDSLTIDQVKQGTQCAVKAGADFIKSSTGFLTGHENVGATNEVVAAMIEAGEGKIKIKGSGAIRTREHFLELIDRGIDRMGVGYASTPKALGCTPEEAKKQA</sequence>
<organism evidence="4 5">
    <name type="scientific">Thermophilibacter immobilis</name>
    <dbReference type="NCBI Taxonomy" id="2779519"/>
    <lineage>
        <taxon>Bacteria</taxon>
        <taxon>Bacillati</taxon>
        <taxon>Actinomycetota</taxon>
        <taxon>Coriobacteriia</taxon>
        <taxon>Coriobacteriales</taxon>
        <taxon>Atopobiaceae</taxon>
        <taxon>Thermophilibacter</taxon>
    </lineage>
</organism>
<dbReference type="Pfam" id="PF01791">
    <property type="entry name" value="DeoC"/>
    <property type="match status" value="1"/>
</dbReference>
<dbReference type="GO" id="GO:0004139">
    <property type="term" value="F:deoxyribose-phosphate aldolase activity"/>
    <property type="evidence" value="ECO:0007669"/>
    <property type="project" value="UniProtKB-UniRule"/>
</dbReference>
<dbReference type="PANTHER" id="PTHR10889">
    <property type="entry name" value="DEOXYRIBOSE-PHOSPHATE ALDOLASE"/>
    <property type="match status" value="1"/>
</dbReference>
<accession>A0A7S7MAF3</accession>
<evidence type="ECO:0000313" key="5">
    <source>
        <dbReference type="Proteomes" id="UP000593735"/>
    </source>
</evidence>
<dbReference type="GO" id="GO:0016052">
    <property type="term" value="P:carbohydrate catabolic process"/>
    <property type="evidence" value="ECO:0007669"/>
    <property type="project" value="TreeGrafter"/>
</dbReference>
<dbReference type="InterPro" id="IPR013785">
    <property type="entry name" value="Aldolase_TIM"/>
</dbReference>
<protein>
    <recommendedName>
        <fullName evidence="3">Deoxyribose-phosphate aldolase</fullName>
        <ecNumber evidence="3">4.1.2.4</ecNumber>
    </recommendedName>
</protein>
<dbReference type="EC" id="4.1.2.4" evidence="3"/>
<dbReference type="InterPro" id="IPR011343">
    <property type="entry name" value="DeoC"/>
</dbReference>